<sequence>MKPQRSDILEEAFNNAAPAHCCAVCGAPAPPPPFPPPEDDDLGGVEYLMMRGRWLRYMGLGKGTWFKVEFDGTRIISTPVYPPGFRMLHMPTEVLREVHYTQVREHRHNPRPGRRRRVRR</sequence>
<protein>
    <submittedName>
        <fullName evidence="1">Uncharacterized protein</fullName>
    </submittedName>
</protein>
<dbReference type="Proteomes" id="UP001302072">
    <property type="component" value="Chromosome"/>
</dbReference>
<evidence type="ECO:0000313" key="1">
    <source>
        <dbReference type="EMBL" id="WNH53552.1"/>
    </source>
</evidence>
<gene>
    <name evidence="1" type="ORF">PDM29_04510</name>
</gene>
<organism evidence="1 2">
    <name type="scientific">Stenotrophomonas oahuensis</name>
    <dbReference type="NCBI Taxonomy" id="3003271"/>
    <lineage>
        <taxon>Bacteria</taxon>
        <taxon>Pseudomonadati</taxon>
        <taxon>Pseudomonadota</taxon>
        <taxon>Gammaproteobacteria</taxon>
        <taxon>Lysobacterales</taxon>
        <taxon>Lysobacteraceae</taxon>
        <taxon>Stenotrophomonas</taxon>
    </lineage>
</organism>
<dbReference type="EMBL" id="CP115541">
    <property type="protein sequence ID" value="WNH53552.1"/>
    <property type="molecule type" value="Genomic_DNA"/>
</dbReference>
<evidence type="ECO:0000313" key="2">
    <source>
        <dbReference type="Proteomes" id="UP001302072"/>
    </source>
</evidence>
<name>A0ABY9YRN6_9GAMM</name>
<reference evidence="1 2" key="1">
    <citation type="submission" date="2022-12" db="EMBL/GenBank/DDBJ databases">
        <title>Two new species, Stenotrophomonas aracearum and Stenotrophomonas oahuensis, isolated from Anthurium (Araceae family) in Hawaii.</title>
        <authorList>
            <person name="Chunag S.C."/>
            <person name="Dobhal S."/>
            <person name="Alvarez A."/>
            <person name="Arif M."/>
        </authorList>
    </citation>
    <scope>NUCLEOTIDE SEQUENCE [LARGE SCALE GENOMIC DNA]</scope>
    <source>
        <strain evidence="1 2">A5586</strain>
    </source>
</reference>
<proteinExistence type="predicted"/>
<accession>A0ABY9YRN6</accession>
<keyword evidence="2" id="KW-1185">Reference proteome</keyword>
<dbReference type="RefSeq" id="WP_311192696.1">
    <property type="nucleotide sequence ID" value="NZ_CP115541.1"/>
</dbReference>